<comment type="similarity">
    <text evidence="2">Belongs to the EamA transporter family.</text>
</comment>
<evidence type="ECO:0000256" key="6">
    <source>
        <dbReference type="ARBA" id="ARBA00023136"/>
    </source>
</evidence>
<evidence type="ECO:0000313" key="10">
    <source>
        <dbReference type="Proteomes" id="UP000013167"/>
    </source>
</evidence>
<dbReference type="EMBL" id="CAIZ01000104">
    <property type="protein sequence ID" value="CCH69832.1"/>
    <property type="molecule type" value="Genomic_DNA"/>
</dbReference>
<proteinExistence type="inferred from homology"/>
<comment type="subcellular location">
    <subcellularLocation>
        <location evidence="1">Cell membrane</location>
        <topology evidence="1">Multi-pass membrane protein</topology>
    </subcellularLocation>
</comment>
<accession>N0DZ78</accession>
<evidence type="ECO:0000313" key="9">
    <source>
        <dbReference type="EMBL" id="CCH69832.1"/>
    </source>
</evidence>
<gene>
    <name evidence="9" type="ORF">BN10_360039</name>
</gene>
<keyword evidence="5 7" id="KW-1133">Transmembrane helix</keyword>
<keyword evidence="10" id="KW-1185">Reference proteome</keyword>
<evidence type="ECO:0000256" key="5">
    <source>
        <dbReference type="ARBA" id="ARBA00022989"/>
    </source>
</evidence>
<evidence type="ECO:0000256" key="2">
    <source>
        <dbReference type="ARBA" id="ARBA00007362"/>
    </source>
</evidence>
<evidence type="ECO:0000256" key="1">
    <source>
        <dbReference type="ARBA" id="ARBA00004651"/>
    </source>
</evidence>
<sequence>MRSATTARLAAFLLICVTAVWGSTFFLIKDLVRTVPPADFLAVRFAIAAVAMLALFHRQVRRLSTRDVRLGVILGALYGGAQVLQTMGLQHTDASISGFITGTYVVLTPVFAAVLLRDRISGVAWFAVALATIGLAVLSLRGFAVGIGEAQTLVAAAIYALHIIALGRWSTSDTAVGLATVQAGVIAAICFVAALPGGLTLPHSTGQWTSMLYMALVAGAFALWAQTWAQAHLTATKAAIVMSLEPVMAAFFAVLFGGESLTTRMLIGGALVIGATYLVELRPGARDPAATALEDPPAEALHHEA</sequence>
<dbReference type="InterPro" id="IPR051258">
    <property type="entry name" value="Diverse_Substrate_Transporter"/>
</dbReference>
<feature type="transmembrane region" description="Helical" evidence="7">
    <location>
        <begin position="262"/>
        <end position="279"/>
    </location>
</feature>
<dbReference type="InterPro" id="IPR000620">
    <property type="entry name" value="EamA_dom"/>
</dbReference>
<dbReference type="eggNOG" id="COG0697">
    <property type="taxonomic scope" value="Bacteria"/>
</dbReference>
<feature type="transmembrane region" description="Helical" evidence="7">
    <location>
        <begin position="176"/>
        <end position="196"/>
    </location>
</feature>
<feature type="transmembrane region" description="Helical" evidence="7">
    <location>
        <begin position="238"/>
        <end position="256"/>
    </location>
</feature>
<comment type="caution">
    <text evidence="9">The sequence shown here is derived from an EMBL/GenBank/DDBJ whole genome shotgun (WGS) entry which is preliminary data.</text>
</comment>
<feature type="transmembrane region" description="Helical" evidence="7">
    <location>
        <begin position="38"/>
        <end position="56"/>
    </location>
</feature>
<dbReference type="Pfam" id="PF00892">
    <property type="entry name" value="EamA"/>
    <property type="match status" value="2"/>
</dbReference>
<name>N0DZ78_9MICO</name>
<dbReference type="InterPro" id="IPR037185">
    <property type="entry name" value="EmrE-like"/>
</dbReference>
<dbReference type="OrthoDB" id="3182968at2"/>
<feature type="transmembrane region" description="Helical" evidence="7">
    <location>
        <begin position="94"/>
        <end position="116"/>
    </location>
</feature>
<dbReference type="RefSeq" id="WP_010849724.1">
    <property type="nucleotide sequence ID" value="NZ_HF570956.1"/>
</dbReference>
<feature type="domain" description="EamA" evidence="8">
    <location>
        <begin position="10"/>
        <end position="139"/>
    </location>
</feature>
<evidence type="ECO:0000256" key="7">
    <source>
        <dbReference type="SAM" id="Phobius"/>
    </source>
</evidence>
<dbReference type="Gene3D" id="1.10.3730.20">
    <property type="match status" value="1"/>
</dbReference>
<dbReference type="AlphaFoldDB" id="N0DZ78"/>
<evidence type="ECO:0000259" key="8">
    <source>
        <dbReference type="Pfam" id="PF00892"/>
    </source>
</evidence>
<protein>
    <recommendedName>
        <fullName evidence="8">EamA domain-containing protein</fullName>
    </recommendedName>
</protein>
<dbReference type="PANTHER" id="PTHR42920:SF5">
    <property type="entry name" value="EAMA DOMAIN-CONTAINING PROTEIN"/>
    <property type="match status" value="1"/>
</dbReference>
<keyword evidence="4 7" id="KW-0812">Transmembrane</keyword>
<feature type="transmembrane region" description="Helical" evidence="7">
    <location>
        <begin position="68"/>
        <end position="88"/>
    </location>
</feature>
<feature type="domain" description="EamA" evidence="8">
    <location>
        <begin position="148"/>
        <end position="279"/>
    </location>
</feature>
<feature type="transmembrane region" description="Helical" evidence="7">
    <location>
        <begin position="208"/>
        <end position="226"/>
    </location>
</feature>
<feature type="transmembrane region" description="Helical" evidence="7">
    <location>
        <begin position="123"/>
        <end position="144"/>
    </location>
</feature>
<feature type="transmembrane region" description="Helical" evidence="7">
    <location>
        <begin position="150"/>
        <end position="169"/>
    </location>
</feature>
<dbReference type="Proteomes" id="UP000013167">
    <property type="component" value="Unassembled WGS sequence"/>
</dbReference>
<dbReference type="SUPFAM" id="SSF103481">
    <property type="entry name" value="Multidrug resistance efflux transporter EmrE"/>
    <property type="match status" value="2"/>
</dbReference>
<dbReference type="GO" id="GO:0005886">
    <property type="term" value="C:plasma membrane"/>
    <property type="evidence" value="ECO:0007669"/>
    <property type="project" value="UniProtKB-SubCell"/>
</dbReference>
<evidence type="ECO:0000256" key="3">
    <source>
        <dbReference type="ARBA" id="ARBA00022475"/>
    </source>
</evidence>
<dbReference type="PANTHER" id="PTHR42920">
    <property type="entry name" value="OS03G0707200 PROTEIN-RELATED"/>
    <property type="match status" value="1"/>
</dbReference>
<reference evidence="9 10" key="1">
    <citation type="journal article" date="2013" name="ISME J.">
        <title>A metabolic model for members of the genus Tetrasphaera involved in enhanced biological phosphorus removal.</title>
        <authorList>
            <person name="Kristiansen R."/>
            <person name="Nguyen H.T.T."/>
            <person name="Saunders A.M."/>
            <person name="Nielsen J.L."/>
            <person name="Wimmer R."/>
            <person name="Le V.Q."/>
            <person name="McIlroy S.J."/>
            <person name="Petrovski S."/>
            <person name="Seviour R.J."/>
            <person name="Calteau A."/>
            <person name="Nielsen K.L."/>
            <person name="Nielsen P.H."/>
        </authorList>
    </citation>
    <scope>NUCLEOTIDE SEQUENCE [LARGE SCALE GENOMIC DNA]</scope>
    <source>
        <strain evidence="9 10">Lp2</strain>
    </source>
</reference>
<dbReference type="HOGENOM" id="CLU_033863_21_1_11"/>
<evidence type="ECO:0000256" key="4">
    <source>
        <dbReference type="ARBA" id="ARBA00022692"/>
    </source>
</evidence>
<keyword evidence="6 7" id="KW-0472">Membrane</keyword>
<dbReference type="STRING" id="1193181.BN10_360039"/>
<organism evidence="9 10">
    <name type="scientific">Phycicoccus elongatus Lp2</name>
    <dbReference type="NCBI Taxonomy" id="1193181"/>
    <lineage>
        <taxon>Bacteria</taxon>
        <taxon>Bacillati</taxon>
        <taxon>Actinomycetota</taxon>
        <taxon>Actinomycetes</taxon>
        <taxon>Micrococcales</taxon>
        <taxon>Intrasporangiaceae</taxon>
        <taxon>Phycicoccus</taxon>
    </lineage>
</organism>
<keyword evidence="3" id="KW-1003">Cell membrane</keyword>